<evidence type="ECO:0000313" key="3">
    <source>
        <dbReference type="EMBL" id="EZG44115.1"/>
    </source>
</evidence>
<protein>
    <recommendedName>
        <fullName evidence="5">Transmembrane protein</fullName>
    </recommendedName>
</protein>
<dbReference type="RefSeq" id="XP_011132799.1">
    <property type="nucleotide sequence ID" value="XM_011134497.1"/>
</dbReference>
<reference evidence="3" key="1">
    <citation type="submission" date="2013-12" db="EMBL/GenBank/DDBJ databases">
        <authorList>
            <person name="Omoto C.K."/>
            <person name="Sibley D."/>
            <person name="Venepally P."/>
            <person name="Hadjithomas M."/>
            <person name="Karamycheva S."/>
            <person name="Brunk B."/>
            <person name="Roos D."/>
            <person name="Caler E."/>
            <person name="Lorenzi H."/>
        </authorList>
    </citation>
    <scope>NUCLEOTIDE SEQUENCE</scope>
</reference>
<feature type="signal peptide" evidence="2">
    <location>
        <begin position="1"/>
        <end position="18"/>
    </location>
</feature>
<dbReference type="AlphaFoldDB" id="A0A023AZE3"/>
<feature type="region of interest" description="Disordered" evidence="1">
    <location>
        <begin position="51"/>
        <end position="83"/>
    </location>
</feature>
<dbReference type="EMBL" id="AFNH02001133">
    <property type="protein sequence ID" value="EZG44115.1"/>
    <property type="molecule type" value="Genomic_DNA"/>
</dbReference>
<evidence type="ECO:0000256" key="2">
    <source>
        <dbReference type="SAM" id="SignalP"/>
    </source>
</evidence>
<keyword evidence="2" id="KW-0732">Signal</keyword>
<accession>A0A023AZE3</accession>
<comment type="caution">
    <text evidence="3">The sequence shown here is derived from an EMBL/GenBank/DDBJ whole genome shotgun (WGS) entry which is preliminary data.</text>
</comment>
<proteinExistence type="predicted"/>
<name>A0A023AZE3_GRENI</name>
<dbReference type="GeneID" id="22915292"/>
<evidence type="ECO:0008006" key="5">
    <source>
        <dbReference type="Google" id="ProtNLM"/>
    </source>
</evidence>
<keyword evidence="4" id="KW-1185">Reference proteome</keyword>
<dbReference type="Proteomes" id="UP000019763">
    <property type="component" value="Unassembled WGS sequence"/>
</dbReference>
<organism evidence="3 4">
    <name type="scientific">Gregarina niphandrodes</name>
    <name type="common">Septate eugregarine</name>
    <dbReference type="NCBI Taxonomy" id="110365"/>
    <lineage>
        <taxon>Eukaryota</taxon>
        <taxon>Sar</taxon>
        <taxon>Alveolata</taxon>
        <taxon>Apicomplexa</taxon>
        <taxon>Conoidasida</taxon>
        <taxon>Gregarinasina</taxon>
        <taxon>Eugregarinorida</taxon>
        <taxon>Gregarinidae</taxon>
        <taxon>Gregarina</taxon>
    </lineage>
</organism>
<feature type="chain" id="PRO_5001516143" description="Transmembrane protein" evidence="2">
    <location>
        <begin position="19"/>
        <end position="132"/>
    </location>
</feature>
<sequence>MRWILILVVAFVAKAVGGARQGVLNAMKNPLRGITKAWPKGETKSTLYRRNAFRRRPRRDMATMGEPEVMSEPEAELPEVQLPPKAKKGLWGRTRLGFKKLGRGIRRRIPVSPKLPLAMREPGPEELHLLEN</sequence>
<dbReference type="VEuPathDB" id="CryptoDB:GNI_152080"/>
<gene>
    <name evidence="3" type="ORF">GNI_152080</name>
</gene>
<evidence type="ECO:0000256" key="1">
    <source>
        <dbReference type="SAM" id="MobiDB-lite"/>
    </source>
</evidence>
<evidence type="ECO:0000313" key="4">
    <source>
        <dbReference type="Proteomes" id="UP000019763"/>
    </source>
</evidence>